<protein>
    <submittedName>
        <fullName evidence="1">Cellulose-binding family II protein</fullName>
    </submittedName>
</protein>
<proteinExistence type="predicted"/>
<gene>
    <name evidence="1" type="ORF">D9T18_18475</name>
</gene>
<evidence type="ECO:0000313" key="1">
    <source>
        <dbReference type="EMBL" id="AYM88669.1"/>
    </source>
</evidence>
<dbReference type="RefSeq" id="WP_121638488.1">
    <property type="nucleotide sequence ID" value="NZ_CP033066.1"/>
</dbReference>
<accession>A0AAD0U274</accession>
<sequence>MPTTLFFALLTLTEPLKFGTNVSLTTPDNAVNQVQCILHNMDMPFELQSLPWLRARREVKQDRLDGYFTTHLTSEMSQYGKLSSPIYLENWYWFTHPDSVNKDPKKLRYGVVHGSYQANWFKTQNITSLVEVNSLEEIVNVLHHHRVDKVLLDLDDFNNAADHLGIDASAYPRSFYRYVPLGVFAANKLINSHPSFLEKFDETIPQCAPAPFYLSQGEQVQILNTLLEPIKALISQPIIIDAVAQSNHIKLTNKALKLADELWIKEVKTHQHDLAKNMLFTDASLYLKQWQRQFKGIITEIIVTDKQGKNVAISKITSDYWQGDENKFSLVYQQSLVYRFDSVEYDASTHHFQVQLSLPIKNAKGDHIGVIILGVDVEKALHSFNNNTLN</sequence>
<dbReference type="Proteomes" id="UP000279995">
    <property type="component" value="Chromosome II"/>
</dbReference>
<name>A0AAD0U274_9GAMM</name>
<organism evidence="1 2">
    <name type="scientific">Pseudoalteromonas agarivorans</name>
    <dbReference type="NCBI Taxonomy" id="176102"/>
    <lineage>
        <taxon>Bacteria</taxon>
        <taxon>Pseudomonadati</taxon>
        <taxon>Pseudomonadota</taxon>
        <taxon>Gammaproteobacteria</taxon>
        <taxon>Alteromonadales</taxon>
        <taxon>Pseudoalteromonadaceae</taxon>
        <taxon>Pseudoalteromonas</taxon>
    </lineage>
</organism>
<dbReference type="AlphaFoldDB" id="A0AAD0U274"/>
<evidence type="ECO:0000313" key="2">
    <source>
        <dbReference type="Proteomes" id="UP000279995"/>
    </source>
</evidence>
<reference evidence="1 2" key="1">
    <citation type="submission" date="2018-10" db="EMBL/GenBank/DDBJ databases">
        <title>Complete Genome Sequence and Transcriptomic Profiles of a Marine Bacterium, Pseudoalteromonas agarivorans Hao 2018.</title>
        <authorList>
            <person name="Hao L."/>
        </authorList>
    </citation>
    <scope>NUCLEOTIDE SEQUENCE [LARGE SCALE GENOMIC DNA]</scope>
    <source>
        <strain evidence="1 2">Hao 2018</strain>
    </source>
</reference>
<dbReference type="SUPFAM" id="SSF53850">
    <property type="entry name" value="Periplasmic binding protein-like II"/>
    <property type="match status" value="1"/>
</dbReference>
<dbReference type="Gene3D" id="3.40.190.10">
    <property type="entry name" value="Periplasmic binding protein-like II"/>
    <property type="match status" value="2"/>
</dbReference>
<dbReference type="EMBL" id="CP033066">
    <property type="protein sequence ID" value="AYM88669.1"/>
    <property type="molecule type" value="Genomic_DNA"/>
</dbReference>